<dbReference type="AlphaFoldDB" id="A0A2T2NHZ2"/>
<reference evidence="1 2" key="1">
    <citation type="journal article" date="2018" name="Front. Microbiol.">
        <title>Genome-Wide Analysis of Corynespora cassiicola Leaf Fall Disease Putative Effectors.</title>
        <authorList>
            <person name="Lopez D."/>
            <person name="Ribeiro S."/>
            <person name="Label P."/>
            <person name="Fumanal B."/>
            <person name="Venisse J.S."/>
            <person name="Kohler A."/>
            <person name="de Oliveira R.R."/>
            <person name="Labutti K."/>
            <person name="Lipzen A."/>
            <person name="Lail K."/>
            <person name="Bauer D."/>
            <person name="Ohm R.A."/>
            <person name="Barry K.W."/>
            <person name="Spatafora J."/>
            <person name="Grigoriev I.V."/>
            <person name="Martin F.M."/>
            <person name="Pujade-Renaud V."/>
        </authorList>
    </citation>
    <scope>NUCLEOTIDE SEQUENCE [LARGE SCALE GENOMIC DNA]</scope>
    <source>
        <strain evidence="1 2">Philippines</strain>
    </source>
</reference>
<name>A0A2T2NHZ2_CORCC</name>
<evidence type="ECO:0000313" key="1">
    <source>
        <dbReference type="EMBL" id="PSN65043.1"/>
    </source>
</evidence>
<evidence type="ECO:0000313" key="2">
    <source>
        <dbReference type="Proteomes" id="UP000240883"/>
    </source>
</evidence>
<proteinExistence type="predicted"/>
<gene>
    <name evidence="1" type="ORF">BS50DRAFT_50054</name>
</gene>
<dbReference type="EMBL" id="KZ678137">
    <property type="protein sequence ID" value="PSN65043.1"/>
    <property type="molecule type" value="Genomic_DNA"/>
</dbReference>
<keyword evidence="2" id="KW-1185">Reference proteome</keyword>
<sequence length="100" mass="11131">MARFCEGGGGARRPSCQPGAILVCCLCCAACYWPVYSHTVRGWAQQLSWMDPEQRRAARCVLRDLLAFLVLSISTIPGAVPFPRTSCSQQQTAVLWERLR</sequence>
<accession>A0A2T2NHZ2</accession>
<organism evidence="1 2">
    <name type="scientific">Corynespora cassiicola Philippines</name>
    <dbReference type="NCBI Taxonomy" id="1448308"/>
    <lineage>
        <taxon>Eukaryota</taxon>
        <taxon>Fungi</taxon>
        <taxon>Dikarya</taxon>
        <taxon>Ascomycota</taxon>
        <taxon>Pezizomycotina</taxon>
        <taxon>Dothideomycetes</taxon>
        <taxon>Pleosporomycetidae</taxon>
        <taxon>Pleosporales</taxon>
        <taxon>Corynesporascaceae</taxon>
        <taxon>Corynespora</taxon>
    </lineage>
</organism>
<dbReference type="Proteomes" id="UP000240883">
    <property type="component" value="Unassembled WGS sequence"/>
</dbReference>
<protein>
    <submittedName>
        <fullName evidence="1">Uncharacterized protein</fullName>
    </submittedName>
</protein>